<dbReference type="SUPFAM" id="SSF53850">
    <property type="entry name" value="Periplasmic binding protein-like II"/>
    <property type="match status" value="1"/>
</dbReference>
<dbReference type="Pfam" id="PF00126">
    <property type="entry name" value="HTH_1"/>
    <property type="match status" value="1"/>
</dbReference>
<dbReference type="Gene3D" id="3.40.190.10">
    <property type="entry name" value="Periplasmic binding protein-like II"/>
    <property type="match status" value="2"/>
</dbReference>
<proteinExistence type="inferred from homology"/>
<dbReference type="InterPro" id="IPR036390">
    <property type="entry name" value="WH_DNA-bd_sf"/>
</dbReference>
<evidence type="ECO:0000256" key="4">
    <source>
        <dbReference type="ARBA" id="ARBA00023163"/>
    </source>
</evidence>
<feature type="domain" description="HTH lysR-type" evidence="5">
    <location>
        <begin position="1"/>
        <end position="58"/>
    </location>
</feature>
<evidence type="ECO:0000256" key="1">
    <source>
        <dbReference type="ARBA" id="ARBA00009437"/>
    </source>
</evidence>
<dbReference type="PROSITE" id="PS50931">
    <property type="entry name" value="HTH_LYSR"/>
    <property type="match status" value="1"/>
</dbReference>
<sequence length="316" mass="33639">MIDRRLRVLQAVARHRTLTAAAEVCRLTPSAVSHQMQALARELGVVLLEPAGRGVRLTAAARTLLAHGEILTAQWERTRADLAAHRPGDVGGALRFCGFSTAAAAVVPQALERLRREHPALRLHLHETEPARAFDLLAAEDTDIVVVVATPDIPPASDAAFDQQVLFDEPLDVLVGPEHPAVGREDVALNEFAADPWICSQPGRAYHQLVMLACTSAGFAPDVAHHADEWDTGAALVARGFGVALVPRLAELPARHDTRRVPICAPPAPIRRVIAAVRAGSEAQPAVAAGLDALRRVCASRAELSGHVSAVDPSRA</sequence>
<dbReference type="InterPro" id="IPR036388">
    <property type="entry name" value="WH-like_DNA-bd_sf"/>
</dbReference>
<dbReference type="PANTHER" id="PTHR30346:SF29">
    <property type="entry name" value="LYSR SUBSTRATE-BINDING"/>
    <property type="match status" value="1"/>
</dbReference>
<keyword evidence="4" id="KW-0804">Transcription</keyword>
<organism evidence="6 7">
    <name type="scientific">Pseudonocardia adelaidensis</name>
    <dbReference type="NCBI Taxonomy" id="648754"/>
    <lineage>
        <taxon>Bacteria</taxon>
        <taxon>Bacillati</taxon>
        <taxon>Actinomycetota</taxon>
        <taxon>Actinomycetes</taxon>
        <taxon>Pseudonocardiales</taxon>
        <taxon>Pseudonocardiaceae</taxon>
        <taxon>Pseudonocardia</taxon>
    </lineage>
</organism>
<evidence type="ECO:0000313" key="7">
    <source>
        <dbReference type="Proteomes" id="UP001500804"/>
    </source>
</evidence>
<dbReference type="EMBL" id="BAABJO010000004">
    <property type="protein sequence ID" value="GAA5115278.1"/>
    <property type="molecule type" value="Genomic_DNA"/>
</dbReference>
<keyword evidence="3" id="KW-0238">DNA-binding</keyword>
<dbReference type="Pfam" id="PF03466">
    <property type="entry name" value="LysR_substrate"/>
    <property type="match status" value="1"/>
</dbReference>
<dbReference type="InterPro" id="IPR005119">
    <property type="entry name" value="LysR_subst-bd"/>
</dbReference>
<gene>
    <name evidence="6" type="ORF">GCM10023320_13850</name>
</gene>
<evidence type="ECO:0000256" key="3">
    <source>
        <dbReference type="ARBA" id="ARBA00023125"/>
    </source>
</evidence>
<evidence type="ECO:0000313" key="6">
    <source>
        <dbReference type="EMBL" id="GAA5115278.1"/>
    </source>
</evidence>
<evidence type="ECO:0000259" key="5">
    <source>
        <dbReference type="PROSITE" id="PS50931"/>
    </source>
</evidence>
<dbReference type="InterPro" id="IPR000847">
    <property type="entry name" value="LysR_HTH_N"/>
</dbReference>
<evidence type="ECO:0000256" key="2">
    <source>
        <dbReference type="ARBA" id="ARBA00023015"/>
    </source>
</evidence>
<name>A0ABP9NDU3_9PSEU</name>
<dbReference type="CDD" id="cd08423">
    <property type="entry name" value="PBP2_LTTR_like_6"/>
    <property type="match status" value="1"/>
</dbReference>
<reference evidence="7" key="1">
    <citation type="journal article" date="2019" name="Int. J. Syst. Evol. Microbiol.">
        <title>The Global Catalogue of Microorganisms (GCM) 10K type strain sequencing project: providing services to taxonomists for standard genome sequencing and annotation.</title>
        <authorList>
            <consortium name="The Broad Institute Genomics Platform"/>
            <consortium name="The Broad Institute Genome Sequencing Center for Infectious Disease"/>
            <person name="Wu L."/>
            <person name="Ma J."/>
        </authorList>
    </citation>
    <scope>NUCLEOTIDE SEQUENCE [LARGE SCALE GENOMIC DNA]</scope>
    <source>
        <strain evidence="7">JCM 18302</strain>
    </source>
</reference>
<dbReference type="PANTHER" id="PTHR30346">
    <property type="entry name" value="TRANSCRIPTIONAL DUAL REGULATOR HCAR-RELATED"/>
    <property type="match status" value="1"/>
</dbReference>
<dbReference type="RefSeq" id="WP_345603962.1">
    <property type="nucleotide sequence ID" value="NZ_BAABJO010000004.1"/>
</dbReference>
<protein>
    <submittedName>
        <fullName evidence="6">LysR family transcriptional regulator</fullName>
    </submittedName>
</protein>
<accession>A0ABP9NDU3</accession>
<dbReference type="Proteomes" id="UP001500804">
    <property type="component" value="Unassembled WGS sequence"/>
</dbReference>
<dbReference type="SUPFAM" id="SSF46785">
    <property type="entry name" value="Winged helix' DNA-binding domain"/>
    <property type="match status" value="1"/>
</dbReference>
<comment type="caution">
    <text evidence="6">The sequence shown here is derived from an EMBL/GenBank/DDBJ whole genome shotgun (WGS) entry which is preliminary data.</text>
</comment>
<comment type="similarity">
    <text evidence="1">Belongs to the LysR transcriptional regulatory family.</text>
</comment>
<keyword evidence="2" id="KW-0805">Transcription regulation</keyword>
<keyword evidence="7" id="KW-1185">Reference proteome</keyword>
<dbReference type="Gene3D" id="1.10.10.10">
    <property type="entry name" value="Winged helix-like DNA-binding domain superfamily/Winged helix DNA-binding domain"/>
    <property type="match status" value="1"/>
</dbReference>